<protein>
    <submittedName>
        <fullName evidence="1">Uncharacterized protein</fullName>
    </submittedName>
</protein>
<keyword evidence="2" id="KW-1185">Reference proteome</keyword>
<sequence length="270" mass="29512">MDELLYLQEAIETGIGRELRAQGMDVRTEYTDQPRPRLAVRVEAHGLCSAVLHKVFAQSAIYPDMADVQQWWHPRIPGLPEDHLQNLFLAAAPWRAAEGGGSLTALLGLSSQDFAHACVVWGGMPTSVVPDDERTLMNDTAGRCFTGFLADPRAQELLLDAVVELHEVHVQLALADPAQWKLNAFNTGGRKDGYVEASFTPAGRTLPVMNVRIGLDGRLQRGEVLGVPKVDFEKCIKAGGDKLGFVLGHALKQTKAIAKAQARSKEDRGR</sequence>
<dbReference type="EMBL" id="JAEQND010000013">
    <property type="protein sequence ID" value="MBL0427867.1"/>
    <property type="molecule type" value="Genomic_DNA"/>
</dbReference>
<dbReference type="Proteomes" id="UP000622707">
    <property type="component" value="Unassembled WGS sequence"/>
</dbReference>
<comment type="caution">
    <text evidence="1">The sequence shown here is derived from an EMBL/GenBank/DDBJ whole genome shotgun (WGS) entry which is preliminary data.</text>
</comment>
<evidence type="ECO:0000313" key="2">
    <source>
        <dbReference type="Proteomes" id="UP000622707"/>
    </source>
</evidence>
<name>A0ABS1JUG7_9BURK</name>
<proteinExistence type="predicted"/>
<accession>A0ABS1JUG7</accession>
<organism evidence="1 2">
    <name type="scientific">Ramlibacter alkalitolerans</name>
    <dbReference type="NCBI Taxonomy" id="2039631"/>
    <lineage>
        <taxon>Bacteria</taxon>
        <taxon>Pseudomonadati</taxon>
        <taxon>Pseudomonadota</taxon>
        <taxon>Betaproteobacteria</taxon>
        <taxon>Burkholderiales</taxon>
        <taxon>Comamonadaceae</taxon>
        <taxon>Ramlibacter</taxon>
    </lineage>
</organism>
<dbReference type="RefSeq" id="WP_201692498.1">
    <property type="nucleotide sequence ID" value="NZ_JAEQND010000013.1"/>
</dbReference>
<evidence type="ECO:0000313" key="1">
    <source>
        <dbReference type="EMBL" id="MBL0427867.1"/>
    </source>
</evidence>
<gene>
    <name evidence="1" type="ORF">JI746_22360</name>
</gene>
<reference evidence="1 2" key="1">
    <citation type="journal article" date="2017" name="Int. J. Syst. Evol. Microbiol.">
        <title>Ramlibacter alkalitolerans sp. nov., alkali-tolerant bacterium isolated from soil of ginseng.</title>
        <authorList>
            <person name="Lee D.H."/>
            <person name="Cha C.J."/>
        </authorList>
    </citation>
    <scope>NUCLEOTIDE SEQUENCE [LARGE SCALE GENOMIC DNA]</scope>
    <source>
        <strain evidence="1 2">KACC 19305</strain>
    </source>
</reference>